<dbReference type="EMBL" id="VWRT01000018">
    <property type="protein sequence ID" value="KAE8437446.1"/>
    <property type="molecule type" value="Genomic_DNA"/>
</dbReference>
<gene>
    <name evidence="1" type="ORF">F1978_14840</name>
</gene>
<keyword evidence="2" id="KW-1185">Reference proteome</keyword>
<protein>
    <submittedName>
        <fullName evidence="1">TIR domain-containing protein</fullName>
    </submittedName>
</protein>
<reference evidence="1 2" key="1">
    <citation type="submission" date="2019-09" db="EMBL/GenBank/DDBJ databases">
        <title>The Halomonas whole genome shotgun (WGS).</title>
        <authorList>
            <person name="Xie Z."/>
        </authorList>
    </citation>
    <scope>NUCLEOTIDE SEQUENCE [LARGE SCALE GENOMIC DNA]</scope>
    <source>
        <strain evidence="1 2">NBT06E8</strain>
    </source>
</reference>
<evidence type="ECO:0000313" key="2">
    <source>
        <dbReference type="Proteomes" id="UP000466130"/>
    </source>
</evidence>
<dbReference type="SUPFAM" id="SSF52200">
    <property type="entry name" value="Toll/Interleukin receptor TIR domain"/>
    <property type="match status" value="1"/>
</dbReference>
<evidence type="ECO:0000313" key="1">
    <source>
        <dbReference type="EMBL" id="KAE8437446.1"/>
    </source>
</evidence>
<comment type="caution">
    <text evidence="1">The sequence shown here is derived from an EMBL/GenBank/DDBJ whole genome shotgun (WGS) entry which is preliminary data.</text>
</comment>
<dbReference type="Gene3D" id="3.40.50.10140">
    <property type="entry name" value="Toll/interleukin-1 receptor homology (TIR) domain"/>
    <property type="match status" value="1"/>
</dbReference>
<dbReference type="RefSeq" id="WP_153843792.1">
    <property type="nucleotide sequence ID" value="NZ_CP048602.1"/>
</dbReference>
<sequence length="196" mass="23169">MLFEEANVKKRAQEEKSKYFFKSESEILTESLESFDENKNYNIFLSHSLNDADIILGIKGILEDLQYSVYVDWIEDPFLDRERVNRNTAEALKNRMKSCDSLFYITTENSFHSKWMPWECGFFDGFKGKVAITPVVKKSYDNDFKGQEYLGLYPYSVKQKSKSGRDVLFIFKNNSTYATYDHWVSSKNEHIEWKDM</sequence>
<proteinExistence type="predicted"/>
<dbReference type="InterPro" id="IPR035897">
    <property type="entry name" value="Toll_tir_struct_dom_sf"/>
</dbReference>
<accession>A0ABQ6X5Z1</accession>
<dbReference type="Proteomes" id="UP000466130">
    <property type="component" value="Unassembled WGS sequence"/>
</dbReference>
<organism evidence="1 2">
    <name type="scientific">Vreelandella piezotolerans</name>
    <dbReference type="NCBI Taxonomy" id="2609667"/>
    <lineage>
        <taxon>Bacteria</taxon>
        <taxon>Pseudomonadati</taxon>
        <taxon>Pseudomonadota</taxon>
        <taxon>Gammaproteobacteria</taxon>
        <taxon>Oceanospirillales</taxon>
        <taxon>Halomonadaceae</taxon>
        <taxon>Vreelandella</taxon>
    </lineage>
</organism>
<name>A0ABQ6X5Z1_9GAMM</name>